<evidence type="ECO:0000256" key="1">
    <source>
        <dbReference type="SAM" id="MobiDB-lite"/>
    </source>
</evidence>
<evidence type="ECO:0000313" key="3">
    <source>
        <dbReference type="Proteomes" id="UP001549200"/>
    </source>
</evidence>
<keyword evidence="3" id="KW-1185">Reference proteome</keyword>
<proteinExistence type="predicted"/>
<protein>
    <submittedName>
        <fullName evidence="2">Membrane protein YgcG</fullName>
    </submittedName>
</protein>
<organism evidence="2 3">
    <name type="scientific">Enterocloster citroniae</name>
    <dbReference type="NCBI Taxonomy" id="358743"/>
    <lineage>
        <taxon>Bacteria</taxon>
        <taxon>Bacillati</taxon>
        <taxon>Bacillota</taxon>
        <taxon>Clostridia</taxon>
        <taxon>Lachnospirales</taxon>
        <taxon>Lachnospiraceae</taxon>
        <taxon>Enterocloster</taxon>
    </lineage>
</organism>
<name>A0ABV2G555_9FIRM</name>
<reference evidence="2 3" key="1">
    <citation type="submission" date="2024-06" db="EMBL/GenBank/DDBJ databases">
        <title>Genomic Encyclopedia of Type Strains, Phase IV (KMG-IV): sequencing the most valuable type-strain genomes for metagenomic binning, comparative biology and taxonomic classification.</title>
        <authorList>
            <person name="Goeker M."/>
        </authorList>
    </citation>
    <scope>NUCLEOTIDE SEQUENCE [LARGE SCALE GENOMIC DNA]</scope>
    <source>
        <strain evidence="2 3">DSM 19261</strain>
    </source>
</reference>
<comment type="caution">
    <text evidence="2">The sequence shown here is derived from an EMBL/GenBank/DDBJ whole genome shotgun (WGS) entry which is preliminary data.</text>
</comment>
<accession>A0ABV2G555</accession>
<feature type="compositionally biased region" description="Low complexity" evidence="1">
    <location>
        <begin position="46"/>
        <end position="60"/>
    </location>
</feature>
<dbReference type="Proteomes" id="UP001549200">
    <property type="component" value="Unassembled WGS sequence"/>
</dbReference>
<gene>
    <name evidence="2" type="ORF">ABID13_004862</name>
</gene>
<feature type="compositionally biased region" description="Low complexity" evidence="1">
    <location>
        <begin position="28"/>
        <end position="37"/>
    </location>
</feature>
<evidence type="ECO:0000313" key="2">
    <source>
        <dbReference type="EMBL" id="MET3573202.1"/>
    </source>
</evidence>
<feature type="region of interest" description="Disordered" evidence="1">
    <location>
        <begin position="22"/>
        <end position="60"/>
    </location>
</feature>
<dbReference type="EMBL" id="JBEPLZ010000026">
    <property type="protein sequence ID" value="MET3573202.1"/>
    <property type="molecule type" value="Genomic_DNA"/>
</dbReference>
<sequence>MYRWQQDMALYDAMDSIGREVSEIKAPSSSGGSDWSGIDGGGFSDSGGSSDSRSGGDFID</sequence>